<dbReference type="SMART" id="SM00228">
    <property type="entry name" value="PDZ"/>
    <property type="match status" value="1"/>
</dbReference>
<evidence type="ECO:0000313" key="3">
    <source>
        <dbReference type="EMBL" id="RDZ27458.1"/>
    </source>
</evidence>
<organism evidence="3 4">
    <name type="scientific">Lysobacter silvisoli</name>
    <dbReference type="NCBI Taxonomy" id="2293254"/>
    <lineage>
        <taxon>Bacteria</taxon>
        <taxon>Pseudomonadati</taxon>
        <taxon>Pseudomonadota</taxon>
        <taxon>Gammaproteobacteria</taxon>
        <taxon>Lysobacterales</taxon>
        <taxon>Lysobacteraceae</taxon>
        <taxon>Lysobacter</taxon>
    </lineage>
</organism>
<gene>
    <name evidence="3" type="ORF">DX914_14625</name>
</gene>
<proteinExistence type="predicted"/>
<feature type="domain" description="PDZ" evidence="2">
    <location>
        <begin position="201"/>
        <end position="259"/>
    </location>
</feature>
<comment type="caution">
    <text evidence="3">The sequence shown here is derived from an EMBL/GenBank/DDBJ whole genome shotgun (WGS) entry which is preliminary data.</text>
</comment>
<dbReference type="InterPro" id="IPR001478">
    <property type="entry name" value="PDZ"/>
</dbReference>
<evidence type="ECO:0000259" key="2">
    <source>
        <dbReference type="PROSITE" id="PS50106"/>
    </source>
</evidence>
<feature type="region of interest" description="Disordered" evidence="1">
    <location>
        <begin position="1"/>
        <end position="25"/>
    </location>
</feature>
<dbReference type="InterPro" id="IPR041489">
    <property type="entry name" value="PDZ_6"/>
</dbReference>
<keyword evidence="4" id="KW-1185">Reference proteome</keyword>
<dbReference type="SUPFAM" id="SSF50156">
    <property type="entry name" value="PDZ domain-like"/>
    <property type="match status" value="1"/>
</dbReference>
<feature type="compositionally biased region" description="Gly residues" evidence="1">
    <location>
        <begin position="1"/>
        <end position="17"/>
    </location>
</feature>
<dbReference type="AlphaFoldDB" id="A0A371K0L0"/>
<dbReference type="Pfam" id="PF17820">
    <property type="entry name" value="PDZ_6"/>
    <property type="match status" value="1"/>
</dbReference>
<dbReference type="Gene3D" id="2.30.42.10">
    <property type="match status" value="1"/>
</dbReference>
<evidence type="ECO:0000256" key="1">
    <source>
        <dbReference type="SAM" id="MobiDB-lite"/>
    </source>
</evidence>
<dbReference type="PROSITE" id="PS50106">
    <property type="entry name" value="PDZ"/>
    <property type="match status" value="1"/>
</dbReference>
<reference evidence="3 4" key="1">
    <citation type="submission" date="2018-08" db="EMBL/GenBank/DDBJ databases">
        <title>Lysobacter sp. zong2l5, whole genome shotgun sequence.</title>
        <authorList>
            <person name="Zhang X."/>
            <person name="Feng G."/>
            <person name="Zhu H."/>
        </authorList>
    </citation>
    <scope>NUCLEOTIDE SEQUENCE [LARGE SCALE GENOMIC DNA]</scope>
    <source>
        <strain evidence="4">zong2l5</strain>
    </source>
</reference>
<protein>
    <submittedName>
        <fullName evidence="3">PDZ domain-containing protein</fullName>
    </submittedName>
</protein>
<feature type="region of interest" description="Disordered" evidence="1">
    <location>
        <begin position="294"/>
        <end position="343"/>
    </location>
</feature>
<evidence type="ECO:0000313" key="4">
    <source>
        <dbReference type="Proteomes" id="UP000264492"/>
    </source>
</evidence>
<accession>A0A371K0L0</accession>
<feature type="compositionally biased region" description="Low complexity" evidence="1">
    <location>
        <begin position="300"/>
        <end position="328"/>
    </location>
</feature>
<name>A0A371K0L0_9GAMM</name>
<sequence>MVKGAGACGHAGPGPQAGGAPSHLVRAPTGKLASVNWAGERTLGPNKGEGMKHRVWSGALALALIAGQVHADPAKLGSTPAPVVTVKGRSVQDVQNAIVAMMLPAGKTPVRQDQNVMVYEFPLSFWQSIGVQMVQGNSGWQEPKGRLTFTMAQLGSDVMVSNKFETVATNMFNASNSLEITNPVVYNENYLGLQLVAAFAEGRVVPGDHNALGIQAYEKPTRKTRKVGAVIETLVPGAPAEQAGLRPGDIITHIGGVPLAEQSPAAIQLLGYLQIGEAKLQVLNKGEVVVHKRPAPNAPPVAEATAATPSPATPIMPTAAGSAATTPAQEGGQGWWQKQKQGD</sequence>
<dbReference type="InterPro" id="IPR036034">
    <property type="entry name" value="PDZ_sf"/>
</dbReference>
<dbReference type="Proteomes" id="UP000264492">
    <property type="component" value="Unassembled WGS sequence"/>
</dbReference>
<dbReference type="EMBL" id="QTSU01000002">
    <property type="protein sequence ID" value="RDZ27458.1"/>
    <property type="molecule type" value="Genomic_DNA"/>
</dbReference>